<gene>
    <name evidence="6" type="ORF">IAB67_08760</name>
</gene>
<dbReference type="EMBL" id="DVMR01000065">
    <property type="protein sequence ID" value="HIU44370.1"/>
    <property type="molecule type" value="Genomic_DNA"/>
</dbReference>
<dbReference type="Proteomes" id="UP000824073">
    <property type="component" value="Unassembled WGS sequence"/>
</dbReference>
<reference evidence="6" key="2">
    <citation type="journal article" date="2021" name="PeerJ">
        <title>Extensive microbial diversity within the chicken gut microbiome revealed by metagenomics and culture.</title>
        <authorList>
            <person name="Gilroy R."/>
            <person name="Ravi A."/>
            <person name="Getino M."/>
            <person name="Pursley I."/>
            <person name="Horton D.L."/>
            <person name="Alikhan N.F."/>
            <person name="Baker D."/>
            <person name="Gharbi K."/>
            <person name="Hall N."/>
            <person name="Watson M."/>
            <person name="Adriaenssens E.M."/>
            <person name="Foster-Nyarko E."/>
            <person name="Jarju S."/>
            <person name="Secka A."/>
            <person name="Antonio M."/>
            <person name="Oren A."/>
            <person name="Chaudhuri R.R."/>
            <person name="La Ragione R."/>
            <person name="Hildebrand F."/>
            <person name="Pallen M.J."/>
        </authorList>
    </citation>
    <scope>NUCLEOTIDE SEQUENCE</scope>
    <source>
        <strain evidence="6">CHK191-8634</strain>
    </source>
</reference>
<protein>
    <submittedName>
        <fullName evidence="6">LysR family transcriptional regulator</fullName>
    </submittedName>
</protein>
<dbReference type="NCBIfam" id="NF040786">
    <property type="entry name" value="LysR_Sec_metab"/>
    <property type="match status" value="1"/>
</dbReference>
<evidence type="ECO:0000256" key="1">
    <source>
        <dbReference type="ARBA" id="ARBA00009437"/>
    </source>
</evidence>
<sequence>MHFKQVEAFVNVIRHKSFSKAAEAIYLSQPTISAHISSLENELGVCLIVRSTKEVYPSAAGQIFYQYALEMLRLRDRAILEVQSYSTEVRGELDIAASTVPSQYILPELLPSLVEKYPKVFFSVRQYDSGEVVGRIVNMEAEVGMTGTAPDKGACAFEPFMDDQLVLIAPNTPEYQEMAELAPSVLRSLPVIVRESGSGTRREAEEFLLGAGVDPKSLHVVAQMQSTESIKQAVRKGLGVSVISRLAAADFLESGDVLELKLQSTHPQRSFYLVYHKKRPLSPAAEVFVKEVRARFGVAAPQDEQ</sequence>
<dbReference type="AlphaFoldDB" id="A0A9D1LM42"/>
<dbReference type="InterPro" id="IPR047788">
    <property type="entry name" value="LysR-like_Sec_metab"/>
</dbReference>
<dbReference type="Pfam" id="PF03466">
    <property type="entry name" value="LysR_substrate"/>
    <property type="match status" value="1"/>
</dbReference>
<comment type="similarity">
    <text evidence="1">Belongs to the LysR transcriptional regulatory family.</text>
</comment>
<dbReference type="PANTHER" id="PTHR30126:SF64">
    <property type="entry name" value="HTH-TYPE TRANSCRIPTIONAL REGULATOR CITR"/>
    <property type="match status" value="1"/>
</dbReference>
<dbReference type="SUPFAM" id="SSF53850">
    <property type="entry name" value="Periplasmic binding protein-like II"/>
    <property type="match status" value="1"/>
</dbReference>
<dbReference type="Pfam" id="PF00126">
    <property type="entry name" value="HTH_1"/>
    <property type="match status" value="1"/>
</dbReference>
<dbReference type="FunFam" id="1.10.10.10:FF:000001">
    <property type="entry name" value="LysR family transcriptional regulator"/>
    <property type="match status" value="1"/>
</dbReference>
<dbReference type="Gene3D" id="3.40.190.10">
    <property type="entry name" value="Periplasmic binding protein-like II"/>
    <property type="match status" value="2"/>
</dbReference>
<dbReference type="PROSITE" id="PS50931">
    <property type="entry name" value="HTH_LYSR"/>
    <property type="match status" value="1"/>
</dbReference>
<dbReference type="SUPFAM" id="SSF46785">
    <property type="entry name" value="Winged helix' DNA-binding domain"/>
    <property type="match status" value="1"/>
</dbReference>
<dbReference type="Gene3D" id="1.10.10.10">
    <property type="entry name" value="Winged helix-like DNA-binding domain superfamily/Winged helix DNA-binding domain"/>
    <property type="match status" value="1"/>
</dbReference>
<proteinExistence type="inferred from homology"/>
<name>A0A9D1LM42_9CLOT</name>
<dbReference type="InterPro" id="IPR036388">
    <property type="entry name" value="WH-like_DNA-bd_sf"/>
</dbReference>
<accession>A0A9D1LM42</accession>
<keyword evidence="4" id="KW-0804">Transcription</keyword>
<evidence type="ECO:0000313" key="7">
    <source>
        <dbReference type="Proteomes" id="UP000824073"/>
    </source>
</evidence>
<evidence type="ECO:0000313" key="6">
    <source>
        <dbReference type="EMBL" id="HIU44370.1"/>
    </source>
</evidence>
<evidence type="ECO:0000256" key="3">
    <source>
        <dbReference type="ARBA" id="ARBA00023125"/>
    </source>
</evidence>
<dbReference type="InterPro" id="IPR036390">
    <property type="entry name" value="WH_DNA-bd_sf"/>
</dbReference>
<dbReference type="GO" id="GO:0003700">
    <property type="term" value="F:DNA-binding transcription factor activity"/>
    <property type="evidence" value="ECO:0007669"/>
    <property type="project" value="InterPro"/>
</dbReference>
<evidence type="ECO:0000256" key="4">
    <source>
        <dbReference type="ARBA" id="ARBA00023163"/>
    </source>
</evidence>
<keyword evidence="3" id="KW-0238">DNA-binding</keyword>
<dbReference type="InterPro" id="IPR000847">
    <property type="entry name" value="LysR_HTH_N"/>
</dbReference>
<reference evidence="6" key="1">
    <citation type="submission" date="2020-10" db="EMBL/GenBank/DDBJ databases">
        <authorList>
            <person name="Gilroy R."/>
        </authorList>
    </citation>
    <scope>NUCLEOTIDE SEQUENCE</scope>
    <source>
        <strain evidence="6">CHK191-8634</strain>
    </source>
</reference>
<keyword evidence="2" id="KW-0805">Transcription regulation</keyword>
<organism evidence="6 7">
    <name type="scientific">Candidatus Ventrousia excrementavium</name>
    <dbReference type="NCBI Taxonomy" id="2840961"/>
    <lineage>
        <taxon>Bacteria</taxon>
        <taxon>Bacillati</taxon>
        <taxon>Bacillota</taxon>
        <taxon>Clostridia</taxon>
        <taxon>Eubacteriales</taxon>
        <taxon>Clostridiaceae</taxon>
        <taxon>Clostridiaceae incertae sedis</taxon>
        <taxon>Candidatus Ventrousia</taxon>
    </lineage>
</organism>
<dbReference type="PRINTS" id="PR00039">
    <property type="entry name" value="HTHLYSR"/>
</dbReference>
<evidence type="ECO:0000259" key="5">
    <source>
        <dbReference type="PROSITE" id="PS50931"/>
    </source>
</evidence>
<dbReference type="GO" id="GO:0000976">
    <property type="term" value="F:transcription cis-regulatory region binding"/>
    <property type="evidence" value="ECO:0007669"/>
    <property type="project" value="TreeGrafter"/>
</dbReference>
<comment type="caution">
    <text evidence="6">The sequence shown here is derived from an EMBL/GenBank/DDBJ whole genome shotgun (WGS) entry which is preliminary data.</text>
</comment>
<feature type="domain" description="HTH lysR-type" evidence="5">
    <location>
        <begin position="1"/>
        <end position="58"/>
    </location>
</feature>
<dbReference type="InterPro" id="IPR005119">
    <property type="entry name" value="LysR_subst-bd"/>
</dbReference>
<evidence type="ECO:0000256" key="2">
    <source>
        <dbReference type="ARBA" id="ARBA00023015"/>
    </source>
</evidence>
<dbReference type="PANTHER" id="PTHR30126">
    <property type="entry name" value="HTH-TYPE TRANSCRIPTIONAL REGULATOR"/>
    <property type="match status" value="1"/>
</dbReference>